<protein>
    <submittedName>
        <fullName evidence="1">Uncharacterized protein</fullName>
    </submittedName>
</protein>
<accession>A0A9Q9PAE6</accession>
<organism evidence="1 2">
    <name type="scientific">Curtobacterium poinsettiae</name>
    <dbReference type="NCBI Taxonomy" id="159612"/>
    <lineage>
        <taxon>Bacteria</taxon>
        <taxon>Bacillati</taxon>
        <taxon>Actinomycetota</taxon>
        <taxon>Actinomycetes</taxon>
        <taxon>Micrococcales</taxon>
        <taxon>Microbacteriaceae</taxon>
        <taxon>Curtobacterium</taxon>
    </lineage>
</organism>
<evidence type="ECO:0000313" key="2">
    <source>
        <dbReference type="Proteomes" id="UP001062223"/>
    </source>
</evidence>
<dbReference type="EMBL" id="CP106879">
    <property type="protein sequence ID" value="UYC81401.1"/>
    <property type="molecule type" value="Genomic_DNA"/>
</dbReference>
<evidence type="ECO:0000313" key="1">
    <source>
        <dbReference type="EMBL" id="UYC81401.1"/>
    </source>
</evidence>
<proteinExistence type="predicted"/>
<gene>
    <name evidence="1" type="ORF">OE229_02760</name>
</gene>
<dbReference type="AlphaFoldDB" id="A0A9Q9PAE6"/>
<dbReference type="Proteomes" id="UP001062223">
    <property type="component" value="Chromosome"/>
</dbReference>
<reference evidence="1" key="1">
    <citation type="submission" date="2022-09" db="EMBL/GenBank/DDBJ databases">
        <title>Taxonomy of Curtobacterium flaccumfaciens.</title>
        <authorList>
            <person name="Osdaghi E."/>
            <person name="Taghavi S.M."/>
            <person name="Hamidizade M."/>
            <person name="Abachi H."/>
            <person name="Fazliarab A."/>
            <person name="Baeyen S."/>
            <person name="Portier P."/>
            <person name="Van Vaerenbergh J."/>
            <person name="Jacques M.-A."/>
        </authorList>
    </citation>
    <scope>NUCLEOTIDE SEQUENCE</scope>
    <source>
        <strain evidence="1">AGQB46</strain>
    </source>
</reference>
<sequence>MDDILSLINELPGVEEAWEERRFRVYRNRRALTVTVSDQGPVGGSHRYSATAEADDDVTAVSHGNPEATIEDALDAVHWWEFD</sequence>
<dbReference type="RefSeq" id="WP_262139620.1">
    <property type="nucleotide sequence ID" value="NZ_CP106879.1"/>
</dbReference>
<name>A0A9Q9PAE6_9MICO</name>
<dbReference type="KEGG" id="cpoi:OE229_02760"/>